<accession>A0A381R6V3</accession>
<dbReference type="InterPro" id="IPR003726">
    <property type="entry name" value="HCY_dom"/>
</dbReference>
<evidence type="ECO:0000256" key="1">
    <source>
        <dbReference type="ARBA" id="ARBA00022603"/>
    </source>
</evidence>
<feature type="non-terminal residue" evidence="4">
    <location>
        <position position="249"/>
    </location>
</feature>
<dbReference type="SUPFAM" id="SSF82282">
    <property type="entry name" value="Homocysteine S-methyltransferase"/>
    <property type="match status" value="1"/>
</dbReference>
<proteinExistence type="predicted"/>
<feature type="non-terminal residue" evidence="4">
    <location>
        <position position="1"/>
    </location>
</feature>
<dbReference type="GO" id="GO:0032259">
    <property type="term" value="P:methylation"/>
    <property type="evidence" value="ECO:0007669"/>
    <property type="project" value="UniProtKB-KW"/>
</dbReference>
<organism evidence="4">
    <name type="scientific">marine metagenome</name>
    <dbReference type="NCBI Taxonomy" id="408172"/>
    <lineage>
        <taxon>unclassified sequences</taxon>
        <taxon>metagenomes</taxon>
        <taxon>ecological metagenomes</taxon>
    </lineage>
</organism>
<dbReference type="EMBL" id="UINC01001716">
    <property type="protein sequence ID" value="SUZ87290.1"/>
    <property type="molecule type" value="Genomic_DNA"/>
</dbReference>
<evidence type="ECO:0000313" key="4">
    <source>
        <dbReference type="EMBL" id="SUZ87290.1"/>
    </source>
</evidence>
<dbReference type="AlphaFoldDB" id="A0A381R6V3"/>
<keyword evidence="1" id="KW-0489">Methyltransferase</keyword>
<dbReference type="PANTHER" id="PTHR11103">
    <property type="entry name" value="SLR1189 PROTEIN"/>
    <property type="match status" value="1"/>
</dbReference>
<dbReference type="GO" id="GO:0008168">
    <property type="term" value="F:methyltransferase activity"/>
    <property type="evidence" value="ECO:0007669"/>
    <property type="project" value="UniProtKB-KW"/>
</dbReference>
<dbReference type="PROSITE" id="PS50970">
    <property type="entry name" value="HCY"/>
    <property type="match status" value="1"/>
</dbReference>
<dbReference type="Gene3D" id="3.20.20.330">
    <property type="entry name" value="Homocysteine-binding-like domain"/>
    <property type="match status" value="1"/>
</dbReference>
<feature type="domain" description="Hcy-binding" evidence="3">
    <location>
        <begin position="1"/>
        <end position="249"/>
    </location>
</feature>
<evidence type="ECO:0000259" key="3">
    <source>
        <dbReference type="PROSITE" id="PS50970"/>
    </source>
</evidence>
<sequence length="249" mass="27773">MTDLKLLDGAMGSEFIRRGEILPPHTWSADVNLTNPDLLYGIHQEYVTAGVDYLTTNTFRTTPRAYQKTGLSYKEAHSTAKISMHNAVQMARKASNDSIKILGSIAPLEDCYSPDLFPGADLATKEFSVITEWLADERIDIFLLETMNNILETKTCLDVVEKYKLPIWVSFNLLDSDHIQSGELLKDAIKMVNKFSVDCILLNCNPLNRTFGALETLARHCSGKWGIYPNLGVGEPSPDGIIKDYHSDA</sequence>
<reference evidence="4" key="1">
    <citation type="submission" date="2018-05" db="EMBL/GenBank/DDBJ databases">
        <authorList>
            <person name="Lanie J.A."/>
            <person name="Ng W.-L."/>
            <person name="Kazmierczak K.M."/>
            <person name="Andrzejewski T.M."/>
            <person name="Davidsen T.M."/>
            <person name="Wayne K.J."/>
            <person name="Tettelin H."/>
            <person name="Glass J.I."/>
            <person name="Rusch D."/>
            <person name="Podicherti R."/>
            <person name="Tsui H.-C.T."/>
            <person name="Winkler M.E."/>
        </authorList>
    </citation>
    <scope>NUCLEOTIDE SEQUENCE</scope>
</reference>
<evidence type="ECO:0000256" key="2">
    <source>
        <dbReference type="ARBA" id="ARBA00022679"/>
    </source>
</evidence>
<dbReference type="Pfam" id="PF02574">
    <property type="entry name" value="S-methyl_trans"/>
    <property type="match status" value="1"/>
</dbReference>
<name>A0A381R6V3_9ZZZZ</name>
<keyword evidence="2" id="KW-0808">Transferase</keyword>
<gene>
    <name evidence="4" type="ORF">METZ01_LOCUS40144</name>
</gene>
<protein>
    <recommendedName>
        <fullName evidence="3">Hcy-binding domain-containing protein</fullName>
    </recommendedName>
</protein>
<dbReference type="PANTHER" id="PTHR11103:SF18">
    <property type="entry name" value="SLR1189 PROTEIN"/>
    <property type="match status" value="1"/>
</dbReference>
<dbReference type="InterPro" id="IPR036589">
    <property type="entry name" value="HCY_dom_sf"/>
</dbReference>